<reference evidence="3 4" key="1">
    <citation type="submission" date="2017-02" db="EMBL/GenBank/DDBJ databases">
        <authorList>
            <person name="Peterson S.W."/>
        </authorList>
    </citation>
    <scope>NUCLEOTIDE SEQUENCE [LARGE SCALE GENOMIC DNA]</scope>
    <source>
        <strain evidence="3 4">P15</strain>
    </source>
</reference>
<protein>
    <submittedName>
        <fullName evidence="3">4-phytase / acid phosphatase</fullName>
    </submittedName>
</protein>
<evidence type="ECO:0000256" key="2">
    <source>
        <dbReference type="ARBA" id="ARBA00022801"/>
    </source>
</evidence>
<keyword evidence="2" id="KW-0378">Hydrolase</keyword>
<gene>
    <name evidence="3" type="ORF">SAMN06296058_1534</name>
</gene>
<dbReference type="InterPro" id="IPR000560">
    <property type="entry name" value="His_Pase_clade-2"/>
</dbReference>
<dbReference type="STRING" id="428993.SAMN06296058_1534"/>
<comment type="similarity">
    <text evidence="1">Belongs to the histidine acid phosphatase family.</text>
</comment>
<keyword evidence="4" id="KW-1185">Reference proteome</keyword>
<dbReference type="InterPro" id="IPR033379">
    <property type="entry name" value="Acid_Pase_AS"/>
</dbReference>
<dbReference type="Gene3D" id="3.40.50.1240">
    <property type="entry name" value="Phosphoglycerate mutase-like"/>
    <property type="match status" value="2"/>
</dbReference>
<dbReference type="Proteomes" id="UP000190341">
    <property type="component" value="Unassembled WGS sequence"/>
</dbReference>
<dbReference type="CDD" id="cd07061">
    <property type="entry name" value="HP_HAP_like"/>
    <property type="match status" value="1"/>
</dbReference>
<dbReference type="EMBL" id="FUZV01000001">
    <property type="protein sequence ID" value="SKC60897.1"/>
    <property type="molecule type" value="Genomic_DNA"/>
</dbReference>
<sequence length="448" mass="48031">MNQSDTLSRGPRHHGYVAAALALLLTACTHSGSPAPADAASAADAAASASTVAADAPLKLERVVMLMRHGVRPPTKAKVTPEGMADQPWPTWSVDFGELTQHGYDAVKLVGQWDHANWVKRGLLPAQGCPTAGEIEVAASSKSRTQATARALVEGMWADCKVAVTYPATPDADVEFHPIDAGAMPMDADEAYRAVQALAPPGGMEQEVKNRAALFALLNKALGCCAPKFCESQGKPKGCDMSQMAPGIVRNEDDRPDVGDPFGLASTVSQTFLLEYLEGMPMKDVAWGRLSREEIETLLEFHSIKFYYEGRAPYVAARAASPLASRMLGAMEKGPKLTVLVGHDTNIADLGGFLDLHWTVPGYPRDDPPPGGAIGFEVLADAEGKRFVRAFYRSQNMPQVRELQVLSDANPASYTYLEIPGCAEKCTLEEFGTLVRGKLVAPIKPIAE</sequence>
<organism evidence="3 4">
    <name type="scientific">Pseudoxanthomonas indica</name>
    <dbReference type="NCBI Taxonomy" id="428993"/>
    <lineage>
        <taxon>Bacteria</taxon>
        <taxon>Pseudomonadati</taxon>
        <taxon>Pseudomonadota</taxon>
        <taxon>Gammaproteobacteria</taxon>
        <taxon>Lysobacterales</taxon>
        <taxon>Lysobacteraceae</taxon>
        <taxon>Pseudoxanthomonas</taxon>
    </lineage>
</organism>
<dbReference type="InterPro" id="IPR029033">
    <property type="entry name" value="His_PPase_superfam"/>
</dbReference>
<dbReference type="SUPFAM" id="SSF53254">
    <property type="entry name" value="Phosphoglycerate mutase-like"/>
    <property type="match status" value="1"/>
</dbReference>
<dbReference type="RefSeq" id="WP_079723826.1">
    <property type="nucleotide sequence ID" value="NZ_BMCL01000002.1"/>
</dbReference>
<dbReference type="AlphaFoldDB" id="A0A1T5KB57"/>
<proteinExistence type="inferred from homology"/>
<evidence type="ECO:0000256" key="1">
    <source>
        <dbReference type="ARBA" id="ARBA00005375"/>
    </source>
</evidence>
<evidence type="ECO:0000313" key="4">
    <source>
        <dbReference type="Proteomes" id="UP000190341"/>
    </source>
</evidence>
<dbReference type="OrthoDB" id="395886at2"/>
<dbReference type="Pfam" id="PF00328">
    <property type="entry name" value="His_Phos_2"/>
    <property type="match status" value="2"/>
</dbReference>
<accession>A0A1T5KB57</accession>
<dbReference type="PANTHER" id="PTHR11567:SF110">
    <property type="entry name" value="2-PHOSPHOXYLOSE PHOSPHATASE 1"/>
    <property type="match status" value="1"/>
</dbReference>
<dbReference type="GO" id="GO:0050308">
    <property type="term" value="F:sugar-phosphatase activity"/>
    <property type="evidence" value="ECO:0007669"/>
    <property type="project" value="TreeGrafter"/>
</dbReference>
<name>A0A1T5KB57_9GAMM</name>
<dbReference type="GO" id="GO:0030288">
    <property type="term" value="C:outer membrane-bounded periplasmic space"/>
    <property type="evidence" value="ECO:0007669"/>
    <property type="project" value="TreeGrafter"/>
</dbReference>
<dbReference type="InterPro" id="IPR050645">
    <property type="entry name" value="Histidine_acid_phosphatase"/>
</dbReference>
<dbReference type="PROSITE" id="PS00616">
    <property type="entry name" value="HIS_ACID_PHOSPHAT_1"/>
    <property type="match status" value="1"/>
</dbReference>
<dbReference type="PANTHER" id="PTHR11567">
    <property type="entry name" value="ACID PHOSPHATASE-RELATED"/>
    <property type="match status" value="1"/>
</dbReference>
<evidence type="ECO:0000313" key="3">
    <source>
        <dbReference type="EMBL" id="SKC60897.1"/>
    </source>
</evidence>